<keyword evidence="10 15" id="KW-0479">Metal-binding</keyword>
<dbReference type="FunFam" id="3.30.160.20:FF:000003">
    <property type="entry name" value="Ribonuclease 3"/>
    <property type="match status" value="1"/>
</dbReference>
<dbReference type="PANTHER" id="PTHR11207">
    <property type="entry name" value="RIBONUCLEASE III"/>
    <property type="match status" value="1"/>
</dbReference>
<dbReference type="FunFam" id="1.10.1520.10:FF:000001">
    <property type="entry name" value="Ribonuclease 3"/>
    <property type="match status" value="1"/>
</dbReference>
<feature type="domain" description="RNase III" evidence="17">
    <location>
        <begin position="1"/>
        <end position="106"/>
    </location>
</feature>
<comment type="cofactor">
    <cofactor evidence="15">
        <name>Mg(2+)</name>
        <dbReference type="ChEBI" id="CHEBI:18420"/>
    </cofactor>
</comment>
<evidence type="ECO:0000256" key="15">
    <source>
        <dbReference type="HAMAP-Rule" id="MF_00104"/>
    </source>
</evidence>
<feature type="binding site" evidence="15">
    <location>
        <position position="19"/>
    </location>
    <ligand>
        <name>Mg(2+)</name>
        <dbReference type="ChEBI" id="CHEBI:18420"/>
    </ligand>
</feature>
<dbReference type="GO" id="GO:0008033">
    <property type="term" value="P:tRNA processing"/>
    <property type="evidence" value="ECO:0007669"/>
    <property type="project" value="UniProtKB-KW"/>
</dbReference>
<dbReference type="STRING" id="40754.THII_2496"/>
<keyword evidence="5 15" id="KW-0963">Cytoplasm</keyword>
<evidence type="ECO:0000256" key="7">
    <source>
        <dbReference type="ARBA" id="ARBA00022664"/>
    </source>
</evidence>
<dbReference type="Proteomes" id="UP000031623">
    <property type="component" value="Chromosome"/>
</dbReference>
<dbReference type="EMBL" id="AP014633">
    <property type="protein sequence ID" value="BAP56793.1"/>
    <property type="molecule type" value="Genomic_DNA"/>
</dbReference>
<name>A0A090AFD2_9GAMM</name>
<comment type="function">
    <text evidence="15">Digests double-stranded RNA. Involved in the processing of primary rRNA transcript to yield the immediate precursors to the large and small rRNAs (23S and 16S). Processes some mRNAs, and tRNAs when they are encoded in the rRNA operon. Processes pre-crRNA and tracrRNA of type II CRISPR loci if present in the organism.</text>
</comment>
<keyword evidence="13 15" id="KW-0460">Magnesium</keyword>
<dbReference type="GO" id="GO:0006364">
    <property type="term" value="P:rRNA processing"/>
    <property type="evidence" value="ECO:0007669"/>
    <property type="project" value="UniProtKB-UniRule"/>
</dbReference>
<dbReference type="AlphaFoldDB" id="A0A090AFD2"/>
<dbReference type="Pfam" id="PF14622">
    <property type="entry name" value="Ribonucleas_3_3"/>
    <property type="match status" value="1"/>
</dbReference>
<feature type="active site" evidence="15">
    <location>
        <position position="95"/>
    </location>
</feature>
<proteinExistence type="inferred from homology"/>
<comment type="similarity">
    <text evidence="3">Belongs to the ribonuclease III family.</text>
</comment>
<evidence type="ECO:0000256" key="3">
    <source>
        <dbReference type="ARBA" id="ARBA00010183"/>
    </source>
</evidence>
<dbReference type="SUPFAM" id="SSF69065">
    <property type="entry name" value="RNase III domain-like"/>
    <property type="match status" value="1"/>
</dbReference>
<evidence type="ECO:0000256" key="10">
    <source>
        <dbReference type="ARBA" id="ARBA00022723"/>
    </source>
</evidence>
<feature type="binding site" evidence="15">
    <location>
        <position position="95"/>
    </location>
    <ligand>
        <name>Mg(2+)</name>
        <dbReference type="ChEBI" id="CHEBI:18420"/>
    </ligand>
</feature>
<evidence type="ECO:0000256" key="1">
    <source>
        <dbReference type="ARBA" id="ARBA00000109"/>
    </source>
</evidence>
<protein>
    <recommendedName>
        <fullName evidence="15">Ribonuclease 3</fullName>
        <ecNumber evidence="15">3.1.26.3</ecNumber>
    </recommendedName>
    <alternativeName>
        <fullName evidence="15">Ribonuclease III</fullName>
        <shortName evidence="15">RNase III</shortName>
    </alternativeName>
</protein>
<keyword evidence="12 15" id="KW-0378">Hydrolase</keyword>
<evidence type="ECO:0000259" key="16">
    <source>
        <dbReference type="PROSITE" id="PS50137"/>
    </source>
</evidence>
<gene>
    <name evidence="15" type="primary">rnc</name>
    <name evidence="18" type="ORF">THII_2496</name>
</gene>
<dbReference type="GO" id="GO:0042802">
    <property type="term" value="F:identical protein binding"/>
    <property type="evidence" value="ECO:0007669"/>
    <property type="project" value="UniProtKB-ARBA"/>
</dbReference>
<comment type="catalytic activity">
    <reaction evidence="1 15">
        <text>Endonucleolytic cleavage to 5'-phosphomonoester.</text>
        <dbReference type="EC" id="3.1.26.3"/>
    </reaction>
</comment>
<evidence type="ECO:0000256" key="11">
    <source>
        <dbReference type="ARBA" id="ARBA00022759"/>
    </source>
</evidence>
<keyword evidence="9 15" id="KW-0540">Nuclease</keyword>
<dbReference type="GO" id="GO:0006397">
    <property type="term" value="P:mRNA processing"/>
    <property type="evidence" value="ECO:0007669"/>
    <property type="project" value="UniProtKB-UniRule"/>
</dbReference>
<dbReference type="NCBIfam" id="TIGR02191">
    <property type="entry name" value="RNaseIII"/>
    <property type="match status" value="1"/>
</dbReference>
<feature type="active site" evidence="15">
    <location>
        <position position="23"/>
    </location>
</feature>
<comment type="subcellular location">
    <subcellularLocation>
        <location evidence="2 15">Cytoplasm</location>
    </subcellularLocation>
</comment>
<dbReference type="Pfam" id="PF00035">
    <property type="entry name" value="dsrm"/>
    <property type="match status" value="1"/>
</dbReference>
<dbReference type="InterPro" id="IPR014720">
    <property type="entry name" value="dsRBD_dom"/>
</dbReference>
<dbReference type="SMART" id="SM00535">
    <property type="entry name" value="RIBOc"/>
    <property type="match status" value="1"/>
</dbReference>
<evidence type="ECO:0000256" key="4">
    <source>
        <dbReference type="ARBA" id="ARBA00011738"/>
    </source>
</evidence>
<feature type="domain" description="DRBM" evidence="16">
    <location>
        <begin position="133"/>
        <end position="204"/>
    </location>
</feature>
<evidence type="ECO:0000256" key="2">
    <source>
        <dbReference type="ARBA" id="ARBA00004496"/>
    </source>
</evidence>
<evidence type="ECO:0000259" key="17">
    <source>
        <dbReference type="PROSITE" id="PS50142"/>
    </source>
</evidence>
<dbReference type="SMART" id="SM00358">
    <property type="entry name" value="DSRM"/>
    <property type="match status" value="1"/>
</dbReference>
<evidence type="ECO:0000256" key="6">
    <source>
        <dbReference type="ARBA" id="ARBA00022552"/>
    </source>
</evidence>
<dbReference type="InterPro" id="IPR011907">
    <property type="entry name" value="RNase_III"/>
</dbReference>
<keyword evidence="15" id="KW-0699">rRNA-binding</keyword>
<dbReference type="Gene3D" id="3.30.160.20">
    <property type="match status" value="1"/>
</dbReference>
<comment type="subunit">
    <text evidence="4 15">Homodimer.</text>
</comment>
<evidence type="ECO:0000256" key="12">
    <source>
        <dbReference type="ARBA" id="ARBA00022801"/>
    </source>
</evidence>
<sequence length="205" mass="22568">MVTALTHRSAGTPNNERLEFLGDALLSCVIAEALFERFPNAREGELTRLRANLVKGDTLAQIAQHLELSNYLHLGGGELKSGGGRRASILADALEAIIGAVYLDSDIKNCQRVVLHLWQEQLDSLSPQKICKDPKTRLQEYLQAKQQNLPTYRVMAIDGAPHAQHFEVECTVPGLSKPKFYGSGESRRRAEQSAAASALNYLNVD</sequence>
<keyword evidence="11 15" id="KW-0255">Endonuclease</keyword>
<dbReference type="KEGG" id="tig:THII_2496"/>
<keyword evidence="7 15" id="KW-0507">mRNA processing</keyword>
<dbReference type="CDD" id="cd00593">
    <property type="entry name" value="RIBOc"/>
    <property type="match status" value="1"/>
</dbReference>
<dbReference type="SUPFAM" id="SSF54768">
    <property type="entry name" value="dsRNA-binding domain-like"/>
    <property type="match status" value="1"/>
</dbReference>
<dbReference type="HAMAP" id="MF_00104">
    <property type="entry name" value="RNase_III"/>
    <property type="match status" value="1"/>
</dbReference>
<dbReference type="GO" id="GO:0004525">
    <property type="term" value="F:ribonuclease III activity"/>
    <property type="evidence" value="ECO:0007669"/>
    <property type="project" value="UniProtKB-UniRule"/>
</dbReference>
<dbReference type="Gene3D" id="1.10.1520.10">
    <property type="entry name" value="Ribonuclease III domain"/>
    <property type="match status" value="1"/>
</dbReference>
<dbReference type="InterPro" id="IPR000999">
    <property type="entry name" value="RNase_III_dom"/>
</dbReference>
<keyword evidence="6 15" id="KW-0698">rRNA processing</keyword>
<dbReference type="PROSITE" id="PS00517">
    <property type="entry name" value="RNASE_3_1"/>
    <property type="match status" value="1"/>
</dbReference>
<dbReference type="InterPro" id="IPR036389">
    <property type="entry name" value="RNase_III_sf"/>
</dbReference>
<dbReference type="GO" id="GO:0005737">
    <property type="term" value="C:cytoplasm"/>
    <property type="evidence" value="ECO:0007669"/>
    <property type="project" value="UniProtKB-SubCell"/>
</dbReference>
<keyword evidence="8 15" id="KW-0819">tRNA processing</keyword>
<keyword evidence="19" id="KW-1185">Reference proteome</keyword>
<dbReference type="GO" id="GO:0003725">
    <property type="term" value="F:double-stranded RNA binding"/>
    <property type="evidence" value="ECO:0007669"/>
    <property type="project" value="TreeGrafter"/>
</dbReference>
<dbReference type="EC" id="3.1.26.3" evidence="15"/>
<evidence type="ECO:0000313" key="19">
    <source>
        <dbReference type="Proteomes" id="UP000031623"/>
    </source>
</evidence>
<evidence type="ECO:0000256" key="9">
    <source>
        <dbReference type="ARBA" id="ARBA00022722"/>
    </source>
</evidence>
<evidence type="ECO:0000256" key="14">
    <source>
        <dbReference type="ARBA" id="ARBA00022884"/>
    </source>
</evidence>
<feature type="binding site" evidence="15">
    <location>
        <position position="92"/>
    </location>
    <ligand>
        <name>Mg(2+)</name>
        <dbReference type="ChEBI" id="CHEBI:18420"/>
    </ligand>
</feature>
<dbReference type="GO" id="GO:0019843">
    <property type="term" value="F:rRNA binding"/>
    <property type="evidence" value="ECO:0007669"/>
    <property type="project" value="UniProtKB-KW"/>
</dbReference>
<dbReference type="CDD" id="cd10845">
    <property type="entry name" value="DSRM_RNAse_III_family"/>
    <property type="match status" value="1"/>
</dbReference>
<dbReference type="PROSITE" id="PS50137">
    <property type="entry name" value="DS_RBD"/>
    <property type="match status" value="1"/>
</dbReference>
<evidence type="ECO:0000313" key="18">
    <source>
        <dbReference type="EMBL" id="BAP56793.1"/>
    </source>
</evidence>
<evidence type="ECO:0000256" key="13">
    <source>
        <dbReference type="ARBA" id="ARBA00022842"/>
    </source>
</evidence>
<dbReference type="HOGENOM" id="CLU_000907_1_1_6"/>
<dbReference type="PANTHER" id="PTHR11207:SF0">
    <property type="entry name" value="RIBONUCLEASE 3"/>
    <property type="match status" value="1"/>
</dbReference>
<evidence type="ECO:0000256" key="5">
    <source>
        <dbReference type="ARBA" id="ARBA00022490"/>
    </source>
</evidence>
<organism evidence="18 19">
    <name type="scientific">Thioploca ingrica</name>
    <dbReference type="NCBI Taxonomy" id="40754"/>
    <lineage>
        <taxon>Bacteria</taxon>
        <taxon>Pseudomonadati</taxon>
        <taxon>Pseudomonadota</taxon>
        <taxon>Gammaproteobacteria</taxon>
        <taxon>Thiotrichales</taxon>
        <taxon>Thiotrichaceae</taxon>
        <taxon>Thioploca</taxon>
    </lineage>
</organism>
<accession>A0A090AFD2</accession>
<dbReference type="PROSITE" id="PS50142">
    <property type="entry name" value="RNASE_3_2"/>
    <property type="match status" value="1"/>
</dbReference>
<reference evidence="18 19" key="1">
    <citation type="journal article" date="2014" name="ISME J.">
        <title>Ecophysiology of Thioploca ingrica as revealed by the complete genome sequence supplemented with proteomic evidence.</title>
        <authorList>
            <person name="Kojima H."/>
            <person name="Ogura Y."/>
            <person name="Yamamoto N."/>
            <person name="Togashi T."/>
            <person name="Mori H."/>
            <person name="Watanabe T."/>
            <person name="Nemoto F."/>
            <person name="Kurokawa K."/>
            <person name="Hayashi T."/>
            <person name="Fukui M."/>
        </authorList>
    </citation>
    <scope>NUCLEOTIDE SEQUENCE [LARGE SCALE GENOMIC DNA]</scope>
</reference>
<evidence type="ECO:0000256" key="8">
    <source>
        <dbReference type="ARBA" id="ARBA00022694"/>
    </source>
</evidence>
<dbReference type="GO" id="GO:0046872">
    <property type="term" value="F:metal ion binding"/>
    <property type="evidence" value="ECO:0007669"/>
    <property type="project" value="UniProtKB-KW"/>
</dbReference>
<dbReference type="GO" id="GO:0010468">
    <property type="term" value="P:regulation of gene expression"/>
    <property type="evidence" value="ECO:0007669"/>
    <property type="project" value="TreeGrafter"/>
</dbReference>
<keyword evidence="14 15" id="KW-0694">RNA-binding</keyword>